<evidence type="ECO:0000256" key="1">
    <source>
        <dbReference type="SAM" id="MobiDB-lite"/>
    </source>
</evidence>
<dbReference type="Proteomes" id="UP000294980">
    <property type="component" value="Unassembled WGS sequence"/>
</dbReference>
<sequence length="413" mass="45762">MKVAGAAIEPGPLLLLAALFAGVTAADGAGHQAELEGEPINRLQVLGTHNSYAMPIDPKLVALASPMVERMYSKAHAAQDRFTDDERALLAEEHPQRVDFADARAYEFPPLRQQLDDGMRSLELDIYNDPEGGAFTGPAGYRRLQMEGVTDTLPHDESHLGEPGLKVLHVPDLDFRTHCATFSACLEELALWSDNNPRHEPVFVLVELKTRAMPLFDEAAAVVPFDQSAFDELDETLIAAMGRGRVITPDDVRGDYETLNQAVLAGNWPTLAQSRGRFVFLVITAGDLSAHAPYLENASNLQGRAAFLRAQPGEDHAAFLMLDNALVREAEIRERVREGYLVRTRADIDTWEAQQNDWGRARSAFRSGAQVISTDFYQSGNRFGTEYRVSLPGTAPIRRSPAFERNHDDRDER</sequence>
<dbReference type="GO" id="GO:0006629">
    <property type="term" value="P:lipid metabolic process"/>
    <property type="evidence" value="ECO:0007669"/>
    <property type="project" value="InterPro"/>
</dbReference>
<organism evidence="3 4">
    <name type="scientific">Chromatocurvus halotolerans</name>
    <dbReference type="NCBI Taxonomy" id="1132028"/>
    <lineage>
        <taxon>Bacteria</taxon>
        <taxon>Pseudomonadati</taxon>
        <taxon>Pseudomonadota</taxon>
        <taxon>Gammaproteobacteria</taxon>
        <taxon>Cellvibrionales</taxon>
        <taxon>Halieaceae</taxon>
        <taxon>Chromatocurvus</taxon>
    </lineage>
</organism>
<keyword evidence="2" id="KW-0732">Signal</keyword>
<comment type="caution">
    <text evidence="3">The sequence shown here is derived from an EMBL/GenBank/DDBJ whole genome shotgun (WGS) entry which is preliminary data.</text>
</comment>
<evidence type="ECO:0000313" key="4">
    <source>
        <dbReference type="Proteomes" id="UP000294980"/>
    </source>
</evidence>
<dbReference type="Gene3D" id="3.20.20.190">
    <property type="entry name" value="Phosphatidylinositol (PI) phosphodiesterase"/>
    <property type="match status" value="1"/>
</dbReference>
<dbReference type="EMBL" id="SLWX01000004">
    <property type="protein sequence ID" value="TCO76654.1"/>
    <property type="molecule type" value="Genomic_DNA"/>
</dbReference>
<dbReference type="AlphaFoldDB" id="A0A4R2KSD1"/>
<dbReference type="OrthoDB" id="195526at2"/>
<protein>
    <submittedName>
        <fullName evidence="3">Calcium-dependent phosphoinositide phospholipase C</fullName>
    </submittedName>
</protein>
<reference evidence="3 4" key="1">
    <citation type="submission" date="2019-03" db="EMBL/GenBank/DDBJ databases">
        <title>Genomic Encyclopedia of Type Strains, Phase IV (KMG-IV): sequencing the most valuable type-strain genomes for metagenomic binning, comparative biology and taxonomic classification.</title>
        <authorList>
            <person name="Goeker M."/>
        </authorList>
    </citation>
    <scope>NUCLEOTIDE SEQUENCE [LARGE SCALE GENOMIC DNA]</scope>
    <source>
        <strain evidence="3 4">DSM 23344</strain>
    </source>
</reference>
<name>A0A4R2KSD1_9GAMM</name>
<proteinExistence type="predicted"/>
<dbReference type="RefSeq" id="WP_117314916.1">
    <property type="nucleotide sequence ID" value="NZ_QQSW01000002.1"/>
</dbReference>
<dbReference type="InterPro" id="IPR032075">
    <property type="entry name" value="PI-PLC-C1"/>
</dbReference>
<dbReference type="Pfam" id="PF16670">
    <property type="entry name" value="PI-PLC-C1"/>
    <property type="match status" value="1"/>
</dbReference>
<gene>
    <name evidence="3" type="ORF">EV688_104108</name>
</gene>
<accession>A0A4R2KSD1</accession>
<feature type="compositionally biased region" description="Basic and acidic residues" evidence="1">
    <location>
        <begin position="401"/>
        <end position="413"/>
    </location>
</feature>
<feature type="region of interest" description="Disordered" evidence="1">
    <location>
        <begin position="394"/>
        <end position="413"/>
    </location>
</feature>
<keyword evidence="4" id="KW-1185">Reference proteome</keyword>
<dbReference type="GO" id="GO:0008081">
    <property type="term" value="F:phosphoric diester hydrolase activity"/>
    <property type="evidence" value="ECO:0007669"/>
    <property type="project" value="InterPro"/>
</dbReference>
<feature type="chain" id="PRO_5020334518" evidence="2">
    <location>
        <begin position="26"/>
        <end position="413"/>
    </location>
</feature>
<feature type="signal peptide" evidence="2">
    <location>
        <begin position="1"/>
        <end position="25"/>
    </location>
</feature>
<evidence type="ECO:0000256" key="2">
    <source>
        <dbReference type="SAM" id="SignalP"/>
    </source>
</evidence>
<dbReference type="InterPro" id="IPR017946">
    <property type="entry name" value="PLC-like_Pdiesterase_TIM-brl"/>
</dbReference>
<evidence type="ECO:0000313" key="3">
    <source>
        <dbReference type="EMBL" id="TCO76654.1"/>
    </source>
</evidence>
<dbReference type="CDD" id="cd08589">
    <property type="entry name" value="PI-PLCc_SaPLC1_like"/>
    <property type="match status" value="1"/>
</dbReference>
<dbReference type="SUPFAM" id="SSF51695">
    <property type="entry name" value="PLC-like phosphodiesterases"/>
    <property type="match status" value="1"/>
</dbReference>